<dbReference type="CDD" id="cd08977">
    <property type="entry name" value="SusD"/>
    <property type="match status" value="1"/>
</dbReference>
<keyword evidence="3 6" id="KW-0732">Signal</keyword>
<feature type="domain" description="RagB/SusD" evidence="7">
    <location>
        <begin position="339"/>
        <end position="457"/>
    </location>
</feature>
<dbReference type="Pfam" id="PF14322">
    <property type="entry name" value="SusD-like_3"/>
    <property type="match status" value="1"/>
</dbReference>
<feature type="signal peptide" evidence="6">
    <location>
        <begin position="1"/>
        <end position="19"/>
    </location>
</feature>
<feature type="domain" description="SusD-like N-terminal" evidence="8">
    <location>
        <begin position="41"/>
        <end position="230"/>
    </location>
</feature>
<dbReference type="SUPFAM" id="SSF48452">
    <property type="entry name" value="TPR-like"/>
    <property type="match status" value="1"/>
</dbReference>
<reference evidence="9 10" key="1">
    <citation type="submission" date="2018-03" db="EMBL/GenBank/DDBJ databases">
        <title>Genomic Encyclopedia of Archaeal and Bacterial Type Strains, Phase II (KMG-II): from individual species to whole genera.</title>
        <authorList>
            <person name="Goeker M."/>
        </authorList>
    </citation>
    <scope>NUCLEOTIDE SEQUENCE [LARGE SCALE GENOMIC DNA]</scope>
    <source>
        <strain evidence="9 10">DSM 28354</strain>
    </source>
</reference>
<evidence type="ECO:0000256" key="3">
    <source>
        <dbReference type="ARBA" id="ARBA00022729"/>
    </source>
</evidence>
<protein>
    <submittedName>
        <fullName evidence="9">RagB/SusD domain-containing protein</fullName>
    </submittedName>
</protein>
<dbReference type="RefSeq" id="WP_106137034.1">
    <property type="nucleotide sequence ID" value="NZ_PVTE01000005.1"/>
</dbReference>
<name>A0A2T0T826_9BACT</name>
<accession>A0A2T0T826</accession>
<dbReference type="AlphaFoldDB" id="A0A2T0T826"/>
<dbReference type="InterPro" id="IPR033985">
    <property type="entry name" value="SusD-like_N"/>
</dbReference>
<evidence type="ECO:0000256" key="4">
    <source>
        <dbReference type="ARBA" id="ARBA00023136"/>
    </source>
</evidence>
<evidence type="ECO:0000256" key="5">
    <source>
        <dbReference type="ARBA" id="ARBA00023237"/>
    </source>
</evidence>
<proteinExistence type="inferred from homology"/>
<evidence type="ECO:0000256" key="2">
    <source>
        <dbReference type="ARBA" id="ARBA00006275"/>
    </source>
</evidence>
<dbReference type="Gene3D" id="1.25.40.390">
    <property type="match status" value="1"/>
</dbReference>
<keyword evidence="4" id="KW-0472">Membrane</keyword>
<dbReference type="InterPro" id="IPR011990">
    <property type="entry name" value="TPR-like_helical_dom_sf"/>
</dbReference>
<dbReference type="GO" id="GO:0009279">
    <property type="term" value="C:cell outer membrane"/>
    <property type="evidence" value="ECO:0007669"/>
    <property type="project" value="UniProtKB-SubCell"/>
</dbReference>
<dbReference type="PROSITE" id="PS51257">
    <property type="entry name" value="PROKAR_LIPOPROTEIN"/>
    <property type="match status" value="1"/>
</dbReference>
<evidence type="ECO:0000256" key="1">
    <source>
        <dbReference type="ARBA" id="ARBA00004442"/>
    </source>
</evidence>
<keyword evidence="5" id="KW-0998">Cell outer membrane</keyword>
<evidence type="ECO:0000313" key="10">
    <source>
        <dbReference type="Proteomes" id="UP000238375"/>
    </source>
</evidence>
<feature type="chain" id="PRO_5015734985" evidence="6">
    <location>
        <begin position="20"/>
        <end position="457"/>
    </location>
</feature>
<dbReference type="Pfam" id="PF07980">
    <property type="entry name" value="SusD_RagB"/>
    <property type="match status" value="1"/>
</dbReference>
<evidence type="ECO:0000259" key="7">
    <source>
        <dbReference type="Pfam" id="PF07980"/>
    </source>
</evidence>
<dbReference type="OrthoDB" id="630434at2"/>
<gene>
    <name evidence="9" type="ORF">CLV58_10518</name>
</gene>
<dbReference type="InterPro" id="IPR012944">
    <property type="entry name" value="SusD_RagB_dom"/>
</dbReference>
<comment type="similarity">
    <text evidence="2">Belongs to the SusD family.</text>
</comment>
<comment type="caution">
    <text evidence="9">The sequence shown here is derived from an EMBL/GenBank/DDBJ whole genome shotgun (WGS) entry which is preliminary data.</text>
</comment>
<sequence length="457" mass="49461">MKTNSILLASVLATGLWLASCTGKLDIKPVTSISAGQALTTASDLNALLVGAYDAIGSGNVYGGNLQRDAELLGDNGDVTWTGTFVAPQQMYTKRILVNNDQIDITWTDAYRAINIANTVLANLNLAASSDQSRIEGEAKFIRASMYFELVRVYGKSWGDGDNNANLGVPIVLTPTTAIDASTNVPRSTVAAVYTQVIQDLTDAESKLPSTNGFFATKGAAAAQLSRVYLQKLDYTNAAAAANRVIAGGQYSLVAIEQVFDLRTNISGVNTSETIFAIQITDQDGTNNLNTFYGASEYGGRGDIEINESFLSNFETNDVRGQLFYPDEIGAIRTAKYINQYGNIQVLRLAEMYLTRAEANFRAGTSVGATPLEDINKVRSRAKATALTSADLTLATILQERRRELAFEGTLLHDVKRTRQSIVSGTTTLPWNSTRLTYPIPLREINTNPALVQNQGY</sequence>
<dbReference type="EMBL" id="PVTE01000005">
    <property type="protein sequence ID" value="PRY41819.1"/>
    <property type="molecule type" value="Genomic_DNA"/>
</dbReference>
<dbReference type="Proteomes" id="UP000238375">
    <property type="component" value="Unassembled WGS sequence"/>
</dbReference>
<keyword evidence="10" id="KW-1185">Reference proteome</keyword>
<comment type="subcellular location">
    <subcellularLocation>
        <location evidence="1">Cell outer membrane</location>
    </subcellularLocation>
</comment>
<evidence type="ECO:0000313" key="9">
    <source>
        <dbReference type="EMBL" id="PRY41819.1"/>
    </source>
</evidence>
<organism evidence="9 10">
    <name type="scientific">Spirosoma oryzae</name>
    <dbReference type="NCBI Taxonomy" id="1469603"/>
    <lineage>
        <taxon>Bacteria</taxon>
        <taxon>Pseudomonadati</taxon>
        <taxon>Bacteroidota</taxon>
        <taxon>Cytophagia</taxon>
        <taxon>Cytophagales</taxon>
        <taxon>Cytophagaceae</taxon>
        <taxon>Spirosoma</taxon>
    </lineage>
</organism>
<evidence type="ECO:0000256" key="6">
    <source>
        <dbReference type="SAM" id="SignalP"/>
    </source>
</evidence>
<evidence type="ECO:0000259" key="8">
    <source>
        <dbReference type="Pfam" id="PF14322"/>
    </source>
</evidence>